<proteinExistence type="inferred from homology"/>
<evidence type="ECO:0000256" key="5">
    <source>
        <dbReference type="ARBA" id="ARBA00022785"/>
    </source>
</evidence>
<dbReference type="GO" id="GO:0005524">
    <property type="term" value="F:ATP binding"/>
    <property type="evidence" value="ECO:0007669"/>
    <property type="project" value="UniProtKB-KW"/>
</dbReference>
<evidence type="ECO:0000313" key="12">
    <source>
        <dbReference type="Proteomes" id="UP000076335"/>
    </source>
</evidence>
<evidence type="ECO:0000256" key="3">
    <source>
        <dbReference type="ARBA" id="ARBA00022723"/>
    </source>
</evidence>
<dbReference type="PANTHER" id="PTHR42914">
    <property type="entry name" value="7-CYANO-7-DEAZAGUANINE SYNTHASE"/>
    <property type="match status" value="1"/>
</dbReference>
<evidence type="ECO:0000256" key="2">
    <source>
        <dbReference type="ARBA" id="ARBA00022598"/>
    </source>
</evidence>
<evidence type="ECO:0000256" key="4">
    <source>
        <dbReference type="ARBA" id="ARBA00022741"/>
    </source>
</evidence>
<comment type="catalytic activity">
    <reaction evidence="10">
        <text>7-carboxy-7-carbaguanine + NH4(+) + 2 ATP = 7-cyano-7-carbaguanine + 2 AMP + 2 diphosphate + 2 H(+)</text>
        <dbReference type="Rhea" id="RHEA:27982"/>
        <dbReference type="ChEBI" id="CHEBI:15378"/>
        <dbReference type="ChEBI" id="CHEBI:28938"/>
        <dbReference type="ChEBI" id="CHEBI:30616"/>
        <dbReference type="ChEBI" id="CHEBI:33019"/>
        <dbReference type="ChEBI" id="CHEBI:45075"/>
        <dbReference type="ChEBI" id="CHEBI:61036"/>
        <dbReference type="ChEBI" id="CHEBI:456215"/>
        <dbReference type="EC" id="6.3.4.20"/>
    </reaction>
</comment>
<evidence type="ECO:0000313" key="11">
    <source>
        <dbReference type="EMBL" id="KZB63127.1"/>
    </source>
</evidence>
<evidence type="ECO:0000256" key="7">
    <source>
        <dbReference type="ARBA" id="ARBA00022840"/>
    </source>
</evidence>
<protein>
    <recommendedName>
        <fullName evidence="9">7-cyano-7-deazaguanine synthase</fullName>
        <ecNumber evidence="9">6.3.4.20</ecNumber>
    </recommendedName>
</protein>
<evidence type="ECO:0000256" key="8">
    <source>
        <dbReference type="ARBA" id="ARBA00037993"/>
    </source>
</evidence>
<dbReference type="PANTHER" id="PTHR42914:SF1">
    <property type="entry name" value="7-CYANO-7-DEAZAGUANINE SYNTHASE"/>
    <property type="match status" value="1"/>
</dbReference>
<dbReference type="RefSeq" id="WP_062952291.1">
    <property type="nucleotide sequence ID" value="NZ_LPVY01000019.1"/>
</dbReference>
<name>A0A154L3U4_9PROT</name>
<dbReference type="AlphaFoldDB" id="A0A154L3U4"/>
<dbReference type="Gene3D" id="3.40.50.620">
    <property type="entry name" value="HUPs"/>
    <property type="match status" value="1"/>
</dbReference>
<dbReference type="OrthoDB" id="9789567at2"/>
<dbReference type="EMBL" id="LPVY01000019">
    <property type="protein sequence ID" value="KZB63127.1"/>
    <property type="molecule type" value="Genomic_DNA"/>
</dbReference>
<dbReference type="Pfam" id="PF06508">
    <property type="entry name" value="QueC"/>
    <property type="match status" value="1"/>
</dbReference>
<reference evidence="11 12" key="1">
    <citation type="submission" date="2015-12" db="EMBL/GenBank/DDBJ databases">
        <title>Genome sequence of Thalassospira lucentensis MCCC 1A02072.</title>
        <authorList>
            <person name="Lu L."/>
            <person name="Lai Q."/>
            <person name="Shao Z."/>
            <person name="Qian P."/>
        </authorList>
    </citation>
    <scope>NUCLEOTIDE SEQUENCE [LARGE SCALE GENOMIC DNA]</scope>
    <source>
        <strain evidence="11 12">MCCC 1A02072</strain>
    </source>
</reference>
<keyword evidence="2" id="KW-0436">Ligase</keyword>
<dbReference type="InterPro" id="IPR018317">
    <property type="entry name" value="QueC"/>
</dbReference>
<dbReference type="GO" id="GO:0016874">
    <property type="term" value="F:ligase activity"/>
    <property type="evidence" value="ECO:0007669"/>
    <property type="project" value="UniProtKB-KW"/>
</dbReference>
<keyword evidence="4" id="KW-0547">Nucleotide-binding</keyword>
<dbReference type="EC" id="6.3.4.20" evidence="9"/>
<organism evidence="11 12">
    <name type="scientific">Thalassospira lucentensis</name>
    <dbReference type="NCBI Taxonomy" id="168935"/>
    <lineage>
        <taxon>Bacteria</taxon>
        <taxon>Pseudomonadati</taxon>
        <taxon>Pseudomonadota</taxon>
        <taxon>Alphaproteobacteria</taxon>
        <taxon>Rhodospirillales</taxon>
        <taxon>Thalassospiraceae</taxon>
        <taxon>Thalassospira</taxon>
    </lineage>
</organism>
<evidence type="ECO:0000256" key="1">
    <source>
        <dbReference type="ARBA" id="ARBA00005061"/>
    </source>
</evidence>
<evidence type="ECO:0000256" key="10">
    <source>
        <dbReference type="ARBA" id="ARBA00047890"/>
    </source>
</evidence>
<comment type="pathway">
    <text evidence="1">Purine metabolism; 7-cyano-7-deazaguanine biosynthesis.</text>
</comment>
<comment type="caution">
    <text evidence="11">The sequence shown here is derived from an EMBL/GenBank/DDBJ whole genome shotgun (WGS) entry which is preliminary data.</text>
</comment>
<dbReference type="Proteomes" id="UP000076335">
    <property type="component" value="Unassembled WGS sequence"/>
</dbReference>
<dbReference type="InterPro" id="IPR049676">
    <property type="entry name" value="QatC"/>
</dbReference>
<dbReference type="GO" id="GO:0008616">
    <property type="term" value="P:tRNA queuosine(34) biosynthetic process"/>
    <property type="evidence" value="ECO:0007669"/>
    <property type="project" value="UniProtKB-KW"/>
</dbReference>
<comment type="similarity">
    <text evidence="8">Belongs to the QueC family.</text>
</comment>
<evidence type="ECO:0000256" key="6">
    <source>
        <dbReference type="ARBA" id="ARBA00022833"/>
    </source>
</evidence>
<gene>
    <name evidence="11" type="ORF">AUP42_01665</name>
</gene>
<keyword evidence="6" id="KW-0862">Zinc</keyword>
<dbReference type="InterPro" id="IPR014729">
    <property type="entry name" value="Rossmann-like_a/b/a_fold"/>
</dbReference>
<sequence length="423" mass="46257">MKLVCAPNDTVPYVENALNVTLYGQAKEPNYASAGEAAKREILKAGLVAAPKAWDFLSIALSVVTADAAGLRSESPDGWTRTFSLQISVGDPEFWNSKSKDLSSALSFLTTDLWEFSFVSGGIQPAPPRKSVRPNEDAVVLLSGGLDSLIGAIDLAKQGHKLYAVSNVVRGDGDNQDAFAQAIGEGLSHIALNHNATPPWKREQSQRARSIIFLAFGILVATALGRYRDGEEVPLFLCENGFIAINPPLTGTRIGSLSTRTAHPEFLNRIRNLLVDAGVKVKIENPYEFSTKGEMMSSCKDQKMLEALASRSVSCGRYRVFKYTHCGRCIPCQIRRASFLKANYTDKTNYVYANLARNDAEHANFDDVRAVAMALAEVENDGFDSWLGAALSYPEMRDLEKVQALIERGLGELSELHKTFGVK</sequence>
<keyword evidence="5" id="KW-0671">Queuosine biosynthesis</keyword>
<accession>A0A154L3U4</accession>
<keyword evidence="3" id="KW-0479">Metal-binding</keyword>
<keyword evidence="7" id="KW-0067">ATP-binding</keyword>
<dbReference type="SUPFAM" id="SSF52402">
    <property type="entry name" value="Adenine nucleotide alpha hydrolases-like"/>
    <property type="match status" value="1"/>
</dbReference>
<dbReference type="NCBIfam" id="NF041925">
    <property type="entry name" value="QatC"/>
    <property type="match status" value="1"/>
</dbReference>
<dbReference type="GO" id="GO:0046872">
    <property type="term" value="F:metal ion binding"/>
    <property type="evidence" value="ECO:0007669"/>
    <property type="project" value="UniProtKB-KW"/>
</dbReference>
<evidence type="ECO:0000256" key="9">
    <source>
        <dbReference type="ARBA" id="ARBA00039149"/>
    </source>
</evidence>